<keyword evidence="6" id="KW-0408">Iron</keyword>
<dbReference type="SUPFAM" id="SSF48310">
    <property type="entry name" value="Aldehyde ferredoxin oxidoreductase, C-terminal domains"/>
    <property type="match status" value="1"/>
</dbReference>
<dbReference type="InterPro" id="IPR013984">
    <property type="entry name" value="Ald_Fedxn_OxRdtase_dom2"/>
</dbReference>
<evidence type="ECO:0000256" key="8">
    <source>
        <dbReference type="ARBA" id="ARBA00049934"/>
    </source>
</evidence>
<comment type="cofactor">
    <cofactor evidence="8">
        <name>tungstopterin</name>
        <dbReference type="ChEBI" id="CHEBI:30402"/>
    </cofactor>
</comment>
<dbReference type="Gene3D" id="1.10.599.10">
    <property type="entry name" value="Aldehyde Ferredoxin Oxidoreductase Protein, subunit A, domain 3"/>
    <property type="match status" value="1"/>
</dbReference>
<evidence type="ECO:0000259" key="9">
    <source>
        <dbReference type="SMART" id="SM00790"/>
    </source>
</evidence>
<evidence type="ECO:0000256" key="4">
    <source>
        <dbReference type="ARBA" id="ARBA00022723"/>
    </source>
</evidence>
<dbReference type="InterPro" id="IPR001203">
    <property type="entry name" value="OxRdtase_Ald_Fedxn_C"/>
</dbReference>
<protein>
    <submittedName>
        <fullName evidence="10">Aldehyde:ferredoxin oxidoreductase</fullName>
    </submittedName>
</protein>
<dbReference type="GO" id="GO:0046872">
    <property type="term" value="F:metal ion binding"/>
    <property type="evidence" value="ECO:0007669"/>
    <property type="project" value="UniProtKB-KW"/>
</dbReference>
<sequence>MDKIFRVNMTNLTTSVEDCPADWAGLGGRGLTSAVVAKEVPPTCHPLGPNNKLVFASGLGGRGLTSAVVAKEVPPTCHPLGPNNKLVFASGLLTGTPAANSGRLSAGAKSPLTGTIKESNAGGTAAQMLTRMGVKAIIIEGQPKEQAWYRLAITKDGVKIEEETELVGKGNFAVVEAVQAQHGKKVGVLSIGPAGEMRMKAANISVMDPDGKLRSHGRGGLGAVMGSKKIKYMLVNPEGAPGVTLADPEKFKTAARTFAKALLDHPVSGEGLPTYGTNILINVLNEAGGLPTKNFRYGQFEGHDKISGETMHDTIAARGGKTKHGCHAGCIIQCSQEYVDQAGVYVTSGFEYETIWGFGANCCIDNLDHIAEADHLMDDIGIDSIESAVIMGVAMEAGLVPWGDGPGVNRLLREEIGKGTPLGRILGNGASSVGVAYGLTRVPVVKDQGIPAYDPRSVKGIGITYATSTMGADHTAGYSVATNILKVGGDVDPLKKEGQVELSRNLQIATAAVDSTGLCLFVAFPVLDIPEALVAIVDMINARFGLSLTGDDVTALGMSILKTERAFNLAAGITSAHDRLPEFFSEPVPPHNAVWDYTDAEIDEFWNF</sequence>
<dbReference type="InterPro" id="IPR036021">
    <property type="entry name" value="Tungsten_al_ferr_oxy-like_C"/>
</dbReference>
<dbReference type="InterPro" id="IPR013983">
    <property type="entry name" value="Ald_Fedxn_OxRdtase_N"/>
</dbReference>
<dbReference type="PANTHER" id="PTHR30038:SF0">
    <property type="entry name" value="TUNGSTEN-CONTAINING ALDEHYDE FERREDOXIN OXIDOREDUCTASE"/>
    <property type="match status" value="1"/>
</dbReference>
<comment type="similarity">
    <text evidence="2">Belongs to the AOR/FOR family.</text>
</comment>
<dbReference type="SUPFAM" id="SSF56228">
    <property type="entry name" value="Aldehyde ferredoxin oxidoreductase, N-terminal domain"/>
    <property type="match status" value="2"/>
</dbReference>
<comment type="caution">
    <text evidence="10">The sequence shown here is derived from an EMBL/GenBank/DDBJ whole genome shotgun (WGS) entry which is preliminary data.</text>
</comment>
<dbReference type="Proteomes" id="UP000035068">
    <property type="component" value="Unassembled WGS sequence"/>
</dbReference>
<dbReference type="Pfam" id="PF02730">
    <property type="entry name" value="AFOR_N"/>
    <property type="match status" value="1"/>
</dbReference>
<comment type="cofactor">
    <cofactor evidence="1">
        <name>[4Fe-4S] cluster</name>
        <dbReference type="ChEBI" id="CHEBI:49883"/>
    </cofactor>
</comment>
<evidence type="ECO:0000313" key="11">
    <source>
        <dbReference type="Proteomes" id="UP000035068"/>
    </source>
</evidence>
<gene>
    <name evidence="10" type="ORF">GFER_05745</name>
</gene>
<dbReference type="PANTHER" id="PTHR30038">
    <property type="entry name" value="ALDEHYDE FERREDOXIN OXIDOREDUCTASE"/>
    <property type="match status" value="1"/>
</dbReference>
<evidence type="ECO:0000256" key="1">
    <source>
        <dbReference type="ARBA" id="ARBA00001966"/>
    </source>
</evidence>
<dbReference type="InterPro" id="IPR036503">
    <property type="entry name" value="Ald_Fedxn_OxRdtase_N_sf"/>
</dbReference>
<evidence type="ECO:0000256" key="6">
    <source>
        <dbReference type="ARBA" id="ARBA00023004"/>
    </source>
</evidence>
<dbReference type="InterPro" id="IPR013985">
    <property type="entry name" value="Ald_Fedxn_OxRdtase_dom3"/>
</dbReference>
<accession>A0A0C2HTF0</accession>
<dbReference type="InterPro" id="IPR051919">
    <property type="entry name" value="W-dependent_AOR"/>
</dbReference>
<evidence type="ECO:0000256" key="2">
    <source>
        <dbReference type="ARBA" id="ARBA00011032"/>
    </source>
</evidence>
<keyword evidence="5" id="KW-0560">Oxidoreductase</keyword>
<dbReference type="AlphaFoldDB" id="A0A0C2HTF0"/>
<organism evidence="10 11">
    <name type="scientific">Geoalkalibacter ferrihydriticus DSM 17813</name>
    <dbReference type="NCBI Taxonomy" id="1121915"/>
    <lineage>
        <taxon>Bacteria</taxon>
        <taxon>Pseudomonadati</taxon>
        <taxon>Thermodesulfobacteriota</taxon>
        <taxon>Desulfuromonadia</taxon>
        <taxon>Desulfuromonadales</taxon>
        <taxon>Geoalkalibacteraceae</taxon>
        <taxon>Geoalkalibacter</taxon>
    </lineage>
</organism>
<dbReference type="GO" id="GO:0051539">
    <property type="term" value="F:4 iron, 4 sulfur cluster binding"/>
    <property type="evidence" value="ECO:0007669"/>
    <property type="project" value="UniProtKB-KW"/>
</dbReference>
<dbReference type="Gene3D" id="1.10.569.10">
    <property type="entry name" value="Aldehyde Ferredoxin Oxidoreductase Protein, subunit A, domain 2"/>
    <property type="match status" value="1"/>
</dbReference>
<feature type="domain" description="Aldehyde ferredoxin oxidoreductase N-terminal" evidence="9">
    <location>
        <begin position="1"/>
        <end position="239"/>
    </location>
</feature>
<evidence type="ECO:0000313" key="10">
    <source>
        <dbReference type="EMBL" id="KIH78085.1"/>
    </source>
</evidence>
<dbReference type="GO" id="GO:0016625">
    <property type="term" value="F:oxidoreductase activity, acting on the aldehyde or oxo group of donors, iron-sulfur protein as acceptor"/>
    <property type="evidence" value="ECO:0007669"/>
    <property type="project" value="InterPro"/>
</dbReference>
<keyword evidence="3" id="KW-0004">4Fe-4S</keyword>
<keyword evidence="4" id="KW-0479">Metal-binding</keyword>
<dbReference type="SMART" id="SM00790">
    <property type="entry name" value="AFOR_N"/>
    <property type="match status" value="1"/>
</dbReference>
<dbReference type="GO" id="GO:0009055">
    <property type="term" value="F:electron transfer activity"/>
    <property type="evidence" value="ECO:0007669"/>
    <property type="project" value="InterPro"/>
</dbReference>
<dbReference type="Gene3D" id="3.60.9.10">
    <property type="entry name" value="Aldehyde ferredoxin oxidoreductase, N-terminal domain"/>
    <property type="match status" value="2"/>
</dbReference>
<proteinExistence type="inferred from homology"/>
<dbReference type="EMBL" id="JWJD01000001">
    <property type="protein sequence ID" value="KIH78085.1"/>
    <property type="molecule type" value="Genomic_DNA"/>
</dbReference>
<keyword evidence="11" id="KW-1185">Reference proteome</keyword>
<dbReference type="Pfam" id="PF01314">
    <property type="entry name" value="AFOR_C"/>
    <property type="match status" value="1"/>
</dbReference>
<dbReference type="RefSeq" id="WP_040096866.1">
    <property type="nucleotide sequence ID" value="NZ_JWJD01000001.1"/>
</dbReference>
<name>A0A0C2HTF0_9BACT</name>
<evidence type="ECO:0000256" key="3">
    <source>
        <dbReference type="ARBA" id="ARBA00022485"/>
    </source>
</evidence>
<evidence type="ECO:0000256" key="5">
    <source>
        <dbReference type="ARBA" id="ARBA00023002"/>
    </source>
</evidence>
<reference evidence="10 11" key="1">
    <citation type="submission" date="2014-12" db="EMBL/GenBank/DDBJ databases">
        <title>Genomes of Geoalkalibacter ferrihydriticus and Geoalkalibacter subterraneus, two haloalkaliphilic metal-reducing members of the Geobacteraceae.</title>
        <authorList>
            <person name="Badalamenti J.P."/>
            <person name="Torres C.I."/>
            <person name="Krajmalnik-Brown R."/>
            <person name="Bond D.R."/>
        </authorList>
    </citation>
    <scope>NUCLEOTIDE SEQUENCE [LARGE SCALE GENOMIC DNA]</scope>
    <source>
        <strain evidence="10 11">DSM 17813</strain>
    </source>
</reference>
<keyword evidence="7" id="KW-0411">Iron-sulfur</keyword>
<evidence type="ECO:0000256" key="7">
    <source>
        <dbReference type="ARBA" id="ARBA00023014"/>
    </source>
</evidence>